<accession>A0A6P8GB02</accession>
<proteinExistence type="predicted"/>
<dbReference type="GeneID" id="105909398"/>
<sequence length="387" mass="44586">MPVKYLFPTAFSKLKPCTLSGIHYMVSENCTKMALSQFEHPKIDWDASDLYQEFERFRSHVTFVFDGPLSDLVAKRQAGWLGTWIGEKGREVYKALVWGEGEKEDPAKVLDKFANYIRPRKNKRIARHRFKQRKQGPTESFDKFLKDLRLILMNCEYTDPDDMLIDAIIAGVRDKRVKERLLERGEDLTLNKAIGITQQFEASQKQTKIVRDEDSQISAVSVKPKHFLPVTFQLRSQIPRPRPFIMSGTCFEFTSEEELGGGTDNCKYCRKVVMCTAEHMRFRHLKNAIYFESSGRIKFTIPCFCGSGGGEMKRCHWHCPRCQNVLTRAQNFKKHLSNHGLKVTEKQEHKDMSCHEPSVEVQKLACEVSICRVFMKVEAESGIPGTT</sequence>
<dbReference type="PANTHER" id="PTHR33198">
    <property type="entry name" value="ANK_REP_REGION DOMAIN-CONTAINING PROTEIN-RELATED"/>
    <property type="match status" value="1"/>
</dbReference>
<dbReference type="RefSeq" id="XP_031436483.1">
    <property type="nucleotide sequence ID" value="XM_031580623.2"/>
</dbReference>
<dbReference type="AlphaFoldDB" id="A0A6P8GB02"/>
<gene>
    <name evidence="3" type="primary">LOC105909398</name>
</gene>
<feature type="domain" description="C2H2-type" evidence="1">
    <location>
        <begin position="319"/>
        <end position="339"/>
    </location>
</feature>
<name>A0A6P8GB02_CLUHA</name>
<dbReference type="PROSITE" id="PS00028">
    <property type="entry name" value="ZINC_FINGER_C2H2_1"/>
    <property type="match status" value="1"/>
</dbReference>
<dbReference type="Proteomes" id="UP000515152">
    <property type="component" value="Chromosome 14"/>
</dbReference>
<evidence type="ECO:0000259" key="1">
    <source>
        <dbReference type="PROSITE" id="PS00028"/>
    </source>
</evidence>
<keyword evidence="2" id="KW-1185">Reference proteome</keyword>
<evidence type="ECO:0000313" key="3">
    <source>
        <dbReference type="RefSeq" id="XP_031436483.1"/>
    </source>
</evidence>
<dbReference type="KEGG" id="char:105909398"/>
<evidence type="ECO:0000313" key="2">
    <source>
        <dbReference type="Proteomes" id="UP000515152"/>
    </source>
</evidence>
<organism evidence="2 3">
    <name type="scientific">Clupea harengus</name>
    <name type="common">Atlantic herring</name>
    <dbReference type="NCBI Taxonomy" id="7950"/>
    <lineage>
        <taxon>Eukaryota</taxon>
        <taxon>Metazoa</taxon>
        <taxon>Chordata</taxon>
        <taxon>Craniata</taxon>
        <taxon>Vertebrata</taxon>
        <taxon>Euteleostomi</taxon>
        <taxon>Actinopterygii</taxon>
        <taxon>Neopterygii</taxon>
        <taxon>Teleostei</taxon>
        <taxon>Clupei</taxon>
        <taxon>Clupeiformes</taxon>
        <taxon>Clupeoidei</taxon>
        <taxon>Clupeidae</taxon>
        <taxon>Clupea</taxon>
    </lineage>
</organism>
<reference evidence="3" key="1">
    <citation type="submission" date="2025-08" db="UniProtKB">
        <authorList>
            <consortium name="RefSeq"/>
        </authorList>
    </citation>
    <scope>IDENTIFICATION</scope>
</reference>
<dbReference type="OrthoDB" id="8948380at2759"/>
<dbReference type="InterPro" id="IPR013087">
    <property type="entry name" value="Znf_C2H2_type"/>
</dbReference>
<dbReference type="PANTHER" id="PTHR33198:SF20">
    <property type="entry name" value="RETROTRANSPOSON GAG DOMAIN-CONTAINING PROTEIN"/>
    <property type="match status" value="1"/>
</dbReference>
<protein>
    <submittedName>
        <fullName evidence="3">Uncharacterized protein LOC105909398</fullName>
    </submittedName>
</protein>